<dbReference type="OrthoDB" id="48036at2759"/>
<dbReference type="GO" id="GO:0003676">
    <property type="term" value="F:nucleic acid binding"/>
    <property type="evidence" value="ECO:0007669"/>
    <property type="project" value="InterPro"/>
</dbReference>
<dbReference type="PANTHER" id="PTHR12234:SF1">
    <property type="entry name" value="FORMIMINOTRANSFERASE N-TERMINAL SUBDOMAIN-CONTAINING PROTEIN"/>
    <property type="match status" value="1"/>
</dbReference>
<dbReference type="Gene3D" id="3.30.990.10">
    <property type="entry name" value="Formiminotransferase, N-terminal subdomain"/>
    <property type="match status" value="1"/>
</dbReference>
<keyword evidence="3" id="KW-1185">Reference proteome</keyword>
<dbReference type="PANTHER" id="PTHR12234">
    <property type="entry name" value="FORMIMINOTRANSFERASE-CYCLODEAMINASE"/>
    <property type="match status" value="1"/>
</dbReference>
<dbReference type="InterPro" id="IPR022384">
    <property type="entry name" value="FormiminoTrfase_cat_dom_sf"/>
</dbReference>
<dbReference type="InterPro" id="IPR012337">
    <property type="entry name" value="RNaseH-like_sf"/>
</dbReference>
<gene>
    <name evidence="2" type="ORF">IFM89_036214</name>
</gene>
<dbReference type="GO" id="GO:0005542">
    <property type="term" value="F:folic acid binding"/>
    <property type="evidence" value="ECO:0007669"/>
    <property type="project" value="InterPro"/>
</dbReference>
<organism evidence="2 3">
    <name type="scientific">Coptis chinensis</name>
    <dbReference type="NCBI Taxonomy" id="261450"/>
    <lineage>
        <taxon>Eukaryota</taxon>
        <taxon>Viridiplantae</taxon>
        <taxon>Streptophyta</taxon>
        <taxon>Embryophyta</taxon>
        <taxon>Tracheophyta</taxon>
        <taxon>Spermatophyta</taxon>
        <taxon>Magnoliopsida</taxon>
        <taxon>Ranunculales</taxon>
        <taxon>Ranunculaceae</taxon>
        <taxon>Coptidoideae</taxon>
        <taxon>Coptis</taxon>
    </lineage>
</organism>
<dbReference type="GO" id="GO:0004523">
    <property type="term" value="F:RNA-DNA hybrid ribonuclease activity"/>
    <property type="evidence" value="ECO:0007669"/>
    <property type="project" value="InterPro"/>
</dbReference>
<dbReference type="SUPFAM" id="SSF53098">
    <property type="entry name" value="Ribonuclease H-like"/>
    <property type="match status" value="1"/>
</dbReference>
<reference evidence="2 3" key="1">
    <citation type="submission" date="2020-10" db="EMBL/GenBank/DDBJ databases">
        <title>The Coptis chinensis genome and diversification of protoberbering-type alkaloids.</title>
        <authorList>
            <person name="Wang B."/>
            <person name="Shu S."/>
            <person name="Song C."/>
            <person name="Liu Y."/>
        </authorList>
    </citation>
    <scope>NUCLEOTIDE SEQUENCE [LARGE SCALE GENOMIC DNA]</scope>
    <source>
        <strain evidence="2">HL-2020</strain>
        <tissue evidence="2">Leaf</tissue>
    </source>
</reference>
<comment type="caution">
    <text evidence="2">The sequence shown here is derived from an EMBL/GenBank/DDBJ whole genome shotgun (WGS) entry which is preliminary data.</text>
</comment>
<feature type="domain" description="Formiminotransferase N-terminal subdomain" evidence="1">
    <location>
        <begin position="1"/>
        <end position="55"/>
    </location>
</feature>
<accession>A0A835H165</accession>
<evidence type="ECO:0000259" key="1">
    <source>
        <dbReference type="Pfam" id="PF07837"/>
    </source>
</evidence>
<evidence type="ECO:0000313" key="3">
    <source>
        <dbReference type="Proteomes" id="UP000631114"/>
    </source>
</evidence>
<dbReference type="EMBL" id="JADFTS010000009">
    <property type="protein sequence ID" value="KAF9590691.1"/>
    <property type="molecule type" value="Genomic_DNA"/>
</dbReference>
<dbReference type="SUPFAM" id="SSF55116">
    <property type="entry name" value="Formiminotransferase domain of formiminotransferase-cyclodeaminase"/>
    <property type="match status" value="1"/>
</dbReference>
<dbReference type="Pfam" id="PF07837">
    <property type="entry name" value="FTCD_N"/>
    <property type="match status" value="1"/>
</dbReference>
<dbReference type="Proteomes" id="UP000631114">
    <property type="component" value="Unassembled WGS sequence"/>
</dbReference>
<dbReference type="InterPro" id="IPR037064">
    <property type="entry name" value="Formiminotransferase_N_sf"/>
</dbReference>
<name>A0A835H165_9MAGN</name>
<dbReference type="GO" id="GO:0016740">
    <property type="term" value="F:transferase activity"/>
    <property type="evidence" value="ECO:0007669"/>
    <property type="project" value="InterPro"/>
</dbReference>
<proteinExistence type="predicted"/>
<dbReference type="InterPro" id="IPR051623">
    <property type="entry name" value="FTCD"/>
</dbReference>
<sequence length="226" mass="25016">MVKAALETIDLESHCGTHPRLGIVDHICFHPLAQTSLDQTAWLARSVAADTGYNLEEEAEMVAAEVALELAKNYGWKAVNVEGDCSEVVKALNGLTCFWQSESLRDYVIKLSSEFDFCLVHVLLAAEPLKRPKILAEARVHFVSRGVAMDYWIKPTYPSPKTLKPNKIQAKCESGFGSVRPEPHLLYPSVPSPSLVTASAPSLTFRIEKLKQNRVQILLVASKQLC</sequence>
<evidence type="ECO:0000313" key="2">
    <source>
        <dbReference type="EMBL" id="KAF9590691.1"/>
    </source>
</evidence>
<dbReference type="AlphaFoldDB" id="A0A835H165"/>
<protein>
    <recommendedName>
        <fullName evidence="1">Formiminotransferase N-terminal subdomain domain-containing protein</fullName>
    </recommendedName>
</protein>
<dbReference type="InterPro" id="IPR012886">
    <property type="entry name" value="Formiminotransferase_N"/>
</dbReference>